<dbReference type="SUPFAM" id="SSF49785">
    <property type="entry name" value="Galactose-binding domain-like"/>
    <property type="match status" value="1"/>
</dbReference>
<evidence type="ECO:0000313" key="1">
    <source>
        <dbReference type="EMBL" id="KAK8871771.1"/>
    </source>
</evidence>
<comment type="caution">
    <text evidence="1">The sequence shown here is derived from an EMBL/GenBank/DDBJ whole genome shotgun (WGS) entry which is preliminary data.</text>
</comment>
<organism evidence="1 2">
    <name type="scientific">Tritrichomonas musculus</name>
    <dbReference type="NCBI Taxonomy" id="1915356"/>
    <lineage>
        <taxon>Eukaryota</taxon>
        <taxon>Metamonada</taxon>
        <taxon>Parabasalia</taxon>
        <taxon>Tritrichomonadida</taxon>
        <taxon>Tritrichomonadidae</taxon>
        <taxon>Tritrichomonas</taxon>
    </lineage>
</organism>
<evidence type="ECO:0000313" key="2">
    <source>
        <dbReference type="Proteomes" id="UP001470230"/>
    </source>
</evidence>
<name>A0ABR2J1J4_9EUKA</name>
<gene>
    <name evidence="1" type="ORF">M9Y10_007512</name>
</gene>
<dbReference type="EMBL" id="JAPFFF010000013">
    <property type="protein sequence ID" value="KAK8871771.1"/>
    <property type="molecule type" value="Genomic_DNA"/>
</dbReference>
<protein>
    <recommendedName>
        <fullName evidence="3">F5/8 type C domain-containing protein</fullName>
    </recommendedName>
</protein>
<accession>A0ABR2J1J4</accession>
<proteinExistence type="predicted"/>
<dbReference type="Gene3D" id="2.60.120.260">
    <property type="entry name" value="Galactose-binding domain-like"/>
    <property type="match status" value="1"/>
</dbReference>
<keyword evidence="2" id="KW-1185">Reference proteome</keyword>
<dbReference type="Proteomes" id="UP001470230">
    <property type="component" value="Unassembled WGS sequence"/>
</dbReference>
<sequence length="577" mass="67550">MSENINEVRMAIENIINLKGKDNSSDEFFLGTHYNEMLKFQELISKMNLAQHHRILEYALKQENEIPINYENLISFIFNELKYNDDFNILLTLIDIKKLKRKDLLKITKCPNFQESMLNIPKHYFIDLIENEHNQASIMFDEIKNEIRSISKKNGEIFNLIKLEFSNLFNQFVQESKNQSNSIIKSINYQVEKQIDNVHKNIDCTYNKINERINSIHKNIDGIYGKVDERINSVHKNIDEKSELNKNIINEKFNECNKNIENKSNSLVNEINEIKIELLSTSPNFKNNSISLKSEIKNIKDQLMQNNSNNNSIKSELKDFKSQLSQKINSNNSSLISSLDSIKDQLMQNNSNNNSIKSELKDFKSQLSQKINDSKSSLNTEIYLSKNLLKDNVRSLSDLILFRESLPITFEFDKQKSYFDGLFDYCLKKIGNPFKNKIFEITGNPEKGYEDVLYEICDNKNDRDYKSQNTSDSYLLIDFKNRSFRFKAIQIINHSENGNSIKNFTIEGSEYGYTWTLIGNFNDVDKWMPSPNSYCKSWFDDPPDGYYRFLKIKLKGINTSGNYHLCLKRIEIYGILK</sequence>
<reference evidence="1 2" key="1">
    <citation type="submission" date="2024-04" db="EMBL/GenBank/DDBJ databases">
        <title>Tritrichomonas musculus Genome.</title>
        <authorList>
            <person name="Alves-Ferreira E."/>
            <person name="Grigg M."/>
            <person name="Lorenzi H."/>
            <person name="Galac M."/>
        </authorList>
    </citation>
    <scope>NUCLEOTIDE SEQUENCE [LARGE SCALE GENOMIC DNA]</scope>
    <source>
        <strain evidence="1 2">EAF2021</strain>
    </source>
</reference>
<evidence type="ECO:0008006" key="3">
    <source>
        <dbReference type="Google" id="ProtNLM"/>
    </source>
</evidence>
<dbReference type="InterPro" id="IPR008979">
    <property type="entry name" value="Galactose-bd-like_sf"/>
</dbReference>